<dbReference type="GO" id="GO:0015833">
    <property type="term" value="P:peptide transport"/>
    <property type="evidence" value="ECO:0007669"/>
    <property type="project" value="TreeGrafter"/>
</dbReference>
<dbReference type="GO" id="GO:1904680">
    <property type="term" value="F:peptide transmembrane transporter activity"/>
    <property type="evidence" value="ECO:0007669"/>
    <property type="project" value="TreeGrafter"/>
</dbReference>
<dbReference type="InterPro" id="IPR000914">
    <property type="entry name" value="SBP_5_dom"/>
</dbReference>
<sequence length="249" mass="27631">SEDQKEITFQIREGIKWHDGEDFTAEDVSFTFHVMGDPEYLGVRYGEVVAPLLGAPAYKEGTADTIEGIEVIDPLTIKFTFEEVYAPAIESCGFPVIPKHIFEGNTGAAQRDFTTSADFVPIGTGPYKWVAYETDQYVELARNEDWWGYEYGMGASGEGTGEGPFVDTIFCKIMDQDTGLAAFLAGEVDAVSVPIAEYDMIAEVEFAQMYEVPGGGFQHFALNQYKVSDSDATIERVTIVKIIFLRKFI</sequence>
<protein>
    <recommendedName>
        <fullName evidence="4">Solute-binding protein family 5 domain-containing protein</fullName>
    </recommendedName>
</protein>
<keyword evidence="3" id="KW-0732">Signal</keyword>
<evidence type="ECO:0000259" key="4">
    <source>
        <dbReference type="Pfam" id="PF00496"/>
    </source>
</evidence>
<comment type="similarity">
    <text evidence="1">Belongs to the bacterial solute-binding protein 5 family.</text>
</comment>
<reference evidence="5" key="1">
    <citation type="journal article" date="2014" name="Front. Microbiol.">
        <title>High frequency of phylogenetically diverse reductive dehalogenase-homologous genes in deep subseafloor sedimentary metagenomes.</title>
        <authorList>
            <person name="Kawai M."/>
            <person name="Futagami T."/>
            <person name="Toyoda A."/>
            <person name="Takaki Y."/>
            <person name="Nishi S."/>
            <person name="Hori S."/>
            <person name="Arai W."/>
            <person name="Tsubouchi T."/>
            <person name="Morono Y."/>
            <person name="Uchiyama I."/>
            <person name="Ito T."/>
            <person name="Fujiyama A."/>
            <person name="Inagaki F."/>
            <person name="Takami H."/>
        </authorList>
    </citation>
    <scope>NUCLEOTIDE SEQUENCE</scope>
    <source>
        <strain evidence="5">Expedition CK06-06</strain>
    </source>
</reference>
<organism evidence="5">
    <name type="scientific">marine sediment metagenome</name>
    <dbReference type="NCBI Taxonomy" id="412755"/>
    <lineage>
        <taxon>unclassified sequences</taxon>
        <taxon>metagenomes</taxon>
        <taxon>ecological metagenomes</taxon>
    </lineage>
</organism>
<gene>
    <name evidence="5" type="ORF">S06H3_17738</name>
</gene>
<keyword evidence="2" id="KW-0813">Transport</keyword>
<feature type="non-terminal residue" evidence="5">
    <location>
        <position position="1"/>
    </location>
</feature>
<evidence type="ECO:0000256" key="2">
    <source>
        <dbReference type="ARBA" id="ARBA00022448"/>
    </source>
</evidence>
<dbReference type="Pfam" id="PF00496">
    <property type="entry name" value="SBP_bac_5"/>
    <property type="match status" value="1"/>
</dbReference>
<dbReference type="Gene3D" id="3.90.76.10">
    <property type="entry name" value="Dipeptide-binding Protein, Domain 1"/>
    <property type="match status" value="1"/>
</dbReference>
<evidence type="ECO:0000313" key="5">
    <source>
        <dbReference type="EMBL" id="GAI09614.1"/>
    </source>
</evidence>
<evidence type="ECO:0000256" key="3">
    <source>
        <dbReference type="ARBA" id="ARBA00022729"/>
    </source>
</evidence>
<dbReference type="EMBL" id="BARV01008895">
    <property type="protein sequence ID" value="GAI09614.1"/>
    <property type="molecule type" value="Genomic_DNA"/>
</dbReference>
<dbReference type="AlphaFoldDB" id="X1MT92"/>
<dbReference type="SUPFAM" id="SSF53850">
    <property type="entry name" value="Periplasmic binding protein-like II"/>
    <property type="match status" value="1"/>
</dbReference>
<accession>X1MT92</accession>
<dbReference type="PANTHER" id="PTHR30290:SF9">
    <property type="entry name" value="OLIGOPEPTIDE-BINDING PROTEIN APPA"/>
    <property type="match status" value="1"/>
</dbReference>
<dbReference type="Gene3D" id="3.40.190.10">
    <property type="entry name" value="Periplasmic binding protein-like II"/>
    <property type="match status" value="1"/>
</dbReference>
<evidence type="ECO:0000256" key="1">
    <source>
        <dbReference type="ARBA" id="ARBA00005695"/>
    </source>
</evidence>
<comment type="caution">
    <text evidence="5">The sequence shown here is derived from an EMBL/GenBank/DDBJ whole genome shotgun (WGS) entry which is preliminary data.</text>
</comment>
<proteinExistence type="inferred from homology"/>
<feature type="domain" description="Solute-binding protein family 5" evidence="4">
    <location>
        <begin position="1"/>
        <end position="225"/>
    </location>
</feature>
<dbReference type="PANTHER" id="PTHR30290">
    <property type="entry name" value="PERIPLASMIC BINDING COMPONENT OF ABC TRANSPORTER"/>
    <property type="match status" value="1"/>
</dbReference>
<dbReference type="InterPro" id="IPR039424">
    <property type="entry name" value="SBP_5"/>
</dbReference>
<name>X1MT92_9ZZZZ</name>